<accession>A0A0W8EA24</accession>
<organism evidence="2">
    <name type="scientific">hydrocarbon metagenome</name>
    <dbReference type="NCBI Taxonomy" id="938273"/>
    <lineage>
        <taxon>unclassified sequences</taxon>
        <taxon>metagenomes</taxon>
        <taxon>ecological metagenomes</taxon>
    </lineage>
</organism>
<keyword evidence="1" id="KW-0175">Coiled coil</keyword>
<sequence length="612" mass="69949">MECKSYPKAKRDFISKRPKDDIMAFCKEIDYYAWKKITLKLPPVKGFRKGSGAEIKERFRSYIWRIGHWTDGNWELFSELWLAWIKSHPVLDNLLVQYHNDQDFEGGTPIPPNSQLDIGCFKFLLSFNEESEISKELLKRFYDYGYFLEDTKIEYYISFAKSELELKMLKSLNQIDGLNTKIAVLEKINTEFQERFEQGLIAKNNKFDRLNAKIIELQNMISDFQGSFAQELKNNDAKIDRNITTLEHQIKNLHDYNSELTDSLTNDLNEKLEEMAALLKSEAEALIEIRSGYSNQELGLTAGRAATNSIFFERIFGLDIFLEYDSIEKLDKTFIQNFKSIGMTSFGAKQFSKELIVTILSQGTISFKGSFASILAHICARTISATNTSICYIPVGLLDGNNFRTIFDSFLVEASTSEMISTLIIEGVNLSAFETFAPRLNKYIEDQAIGINPLKTIIICTLVKGPASLECPLMLCDSGPIFDTDCLEWRKKWETNDIQEGVISIHKYNEWNKCPVDIPENWDELYEEFNCLGGFSTVIRDRFLQKAAMNIEKMKASSSMIQSLAFGWLIPRGILLNVDFSIHKELIAGGKLDAEQPDERINKLLALNILGA</sequence>
<dbReference type="AlphaFoldDB" id="A0A0W8EA24"/>
<evidence type="ECO:0000256" key="1">
    <source>
        <dbReference type="SAM" id="Coils"/>
    </source>
</evidence>
<reference evidence="2" key="1">
    <citation type="journal article" date="2015" name="Proc. Natl. Acad. Sci. U.S.A.">
        <title>Networks of energetic and metabolic interactions define dynamics in microbial communities.</title>
        <authorList>
            <person name="Embree M."/>
            <person name="Liu J.K."/>
            <person name="Al-Bassam M.M."/>
            <person name="Zengler K."/>
        </authorList>
    </citation>
    <scope>NUCLEOTIDE SEQUENCE</scope>
</reference>
<proteinExistence type="predicted"/>
<dbReference type="EMBL" id="LNQE01001822">
    <property type="protein sequence ID" value="KUG05281.1"/>
    <property type="molecule type" value="Genomic_DNA"/>
</dbReference>
<name>A0A0W8EA24_9ZZZZ</name>
<protein>
    <submittedName>
        <fullName evidence="2">Uncharacterized protein</fullName>
    </submittedName>
</protein>
<comment type="caution">
    <text evidence="2">The sequence shown here is derived from an EMBL/GenBank/DDBJ whole genome shotgun (WGS) entry which is preliminary data.</text>
</comment>
<feature type="coiled-coil region" evidence="1">
    <location>
        <begin position="175"/>
        <end position="289"/>
    </location>
</feature>
<gene>
    <name evidence="2" type="ORF">ASZ90_017354</name>
</gene>
<evidence type="ECO:0000313" key="2">
    <source>
        <dbReference type="EMBL" id="KUG05281.1"/>
    </source>
</evidence>